<organism evidence="3 4">
    <name type="scientific">Aurantiacibacter zhengii</name>
    <dbReference type="NCBI Taxonomy" id="2307003"/>
    <lineage>
        <taxon>Bacteria</taxon>
        <taxon>Pseudomonadati</taxon>
        <taxon>Pseudomonadota</taxon>
        <taxon>Alphaproteobacteria</taxon>
        <taxon>Sphingomonadales</taxon>
        <taxon>Erythrobacteraceae</taxon>
        <taxon>Aurantiacibacter</taxon>
    </lineage>
</organism>
<keyword evidence="1" id="KW-0175">Coiled coil</keyword>
<evidence type="ECO:0000256" key="1">
    <source>
        <dbReference type="SAM" id="Coils"/>
    </source>
</evidence>
<dbReference type="EMBL" id="QXFL01000008">
    <property type="protein sequence ID" value="RIV83843.1"/>
    <property type="molecule type" value="Genomic_DNA"/>
</dbReference>
<dbReference type="PROSITE" id="PS51257">
    <property type="entry name" value="PROKAR_LIPOPROTEIN"/>
    <property type="match status" value="1"/>
</dbReference>
<proteinExistence type="predicted"/>
<evidence type="ECO:0000256" key="2">
    <source>
        <dbReference type="SAM" id="SignalP"/>
    </source>
</evidence>
<dbReference type="AlphaFoldDB" id="A0A418NNT5"/>
<gene>
    <name evidence="3" type="ORF">D2V07_15240</name>
</gene>
<accession>A0A418NNT5</accession>
<dbReference type="RefSeq" id="WP_119587786.1">
    <property type="nucleotide sequence ID" value="NZ_CAWODQ010000028.1"/>
</dbReference>
<sequence length="81" mass="8702">MKKIIAFASAAALGLGLAACDSAAENQAEDNIEEMEDSRDAQVNEMEAEGVITDEQADAMDDQTDAMEENMEEQADEIDGM</sequence>
<keyword evidence="4" id="KW-1185">Reference proteome</keyword>
<reference evidence="3 4" key="1">
    <citation type="submission" date="2018-08" db="EMBL/GenBank/DDBJ databases">
        <title>Erythrobacter zhengii sp.nov., a bacterium isolated from deep-sea sediment.</title>
        <authorList>
            <person name="Fang C."/>
            <person name="Wu Y.-H."/>
            <person name="Sun C."/>
            <person name="Wang H."/>
            <person name="Cheng H."/>
            <person name="Meng F.-X."/>
            <person name="Wang C.-S."/>
            <person name="Xu X.-W."/>
        </authorList>
    </citation>
    <scope>NUCLEOTIDE SEQUENCE [LARGE SCALE GENOMIC DNA]</scope>
    <source>
        <strain evidence="3 4">V18</strain>
    </source>
</reference>
<dbReference type="Proteomes" id="UP000286576">
    <property type="component" value="Unassembled WGS sequence"/>
</dbReference>
<feature type="coiled-coil region" evidence="1">
    <location>
        <begin position="25"/>
        <end position="77"/>
    </location>
</feature>
<keyword evidence="2" id="KW-0732">Signal</keyword>
<feature type="chain" id="PRO_5019181976" evidence="2">
    <location>
        <begin position="24"/>
        <end position="81"/>
    </location>
</feature>
<comment type="caution">
    <text evidence="3">The sequence shown here is derived from an EMBL/GenBank/DDBJ whole genome shotgun (WGS) entry which is preliminary data.</text>
</comment>
<protein>
    <submittedName>
        <fullName evidence="3">Uncharacterized protein</fullName>
    </submittedName>
</protein>
<feature type="signal peptide" evidence="2">
    <location>
        <begin position="1"/>
        <end position="23"/>
    </location>
</feature>
<evidence type="ECO:0000313" key="3">
    <source>
        <dbReference type="EMBL" id="RIV83843.1"/>
    </source>
</evidence>
<name>A0A418NNT5_9SPHN</name>
<evidence type="ECO:0000313" key="4">
    <source>
        <dbReference type="Proteomes" id="UP000286576"/>
    </source>
</evidence>